<organism evidence="2 3">
    <name type="scientific">Pseudomyxococcus hansupus</name>
    <dbReference type="NCBI Taxonomy" id="1297742"/>
    <lineage>
        <taxon>Bacteria</taxon>
        <taxon>Pseudomonadati</taxon>
        <taxon>Myxococcota</taxon>
        <taxon>Myxococcia</taxon>
        <taxon>Myxococcales</taxon>
        <taxon>Cystobacterineae</taxon>
        <taxon>Myxococcaceae</taxon>
        <taxon>Pseudomyxococcus</taxon>
    </lineage>
</organism>
<dbReference type="OrthoDB" id="5505542at2"/>
<dbReference type="RefSeq" id="WP_002640310.1">
    <property type="nucleotide sequence ID" value="NZ_CP012109.1"/>
</dbReference>
<dbReference type="eggNOG" id="ENOG5033Z95">
    <property type="taxonomic scope" value="Bacteria"/>
</dbReference>
<evidence type="ECO:0000256" key="1">
    <source>
        <dbReference type="SAM" id="MobiDB-lite"/>
    </source>
</evidence>
<reference evidence="2 3" key="1">
    <citation type="journal article" date="2016" name="PLoS ONE">
        <title>Complete Genome Sequence and Comparative Genomics of a Novel Myxobacterium Myxococcus hansupus.</title>
        <authorList>
            <person name="Sharma G."/>
            <person name="Narwani T."/>
            <person name="Subramanian S."/>
        </authorList>
    </citation>
    <scope>NUCLEOTIDE SEQUENCE [LARGE SCALE GENOMIC DNA]</scope>
    <source>
        <strain evidence="3">mixupus</strain>
    </source>
</reference>
<evidence type="ECO:0000313" key="3">
    <source>
        <dbReference type="Proteomes" id="UP000009026"/>
    </source>
</evidence>
<dbReference type="KEGG" id="mym:A176_003747"/>
<dbReference type="AlphaFoldDB" id="A0A0H4WZN8"/>
<dbReference type="EMBL" id="CP012109">
    <property type="protein sequence ID" value="AKQ66835.1"/>
    <property type="molecule type" value="Genomic_DNA"/>
</dbReference>
<evidence type="ECO:0000313" key="2">
    <source>
        <dbReference type="EMBL" id="AKQ66835.1"/>
    </source>
</evidence>
<keyword evidence="3" id="KW-1185">Reference proteome</keyword>
<gene>
    <name evidence="2" type="ORF">A176_003747</name>
</gene>
<dbReference type="PATRIC" id="fig|1297742.4.peg.3786"/>
<dbReference type="Proteomes" id="UP000009026">
    <property type="component" value="Chromosome"/>
</dbReference>
<protein>
    <submittedName>
        <fullName evidence="2">Uncharacterized protein</fullName>
    </submittedName>
</protein>
<proteinExistence type="predicted"/>
<name>A0A0H4WZN8_9BACT</name>
<feature type="region of interest" description="Disordered" evidence="1">
    <location>
        <begin position="144"/>
        <end position="166"/>
    </location>
</feature>
<accession>A0A0H4WZN8</accession>
<sequence length="254" mass="27556">MQSSTRPTPPLAMNRVSTLTHGMPPGFVQPALENGRLSSAFHREGPDGRYHRPADRNGGGALGVYTRAQGKQQDAWQAQGYGVGSNPNNVQMVLDPNLLQTRPGWRASSIDNMGKVPGASQSDLLELKDGNPLERTTELWSKQTEPRRNQAFNTSVSGRRPQKQNEQVHWEHIPLDGNLRGMVTTSPQSFNQMMQLPGAWRSGLPLPQASHGIQGLGYVPVGNGRVPVVQTTPTASQANALKLSGITDTDGNVR</sequence>